<dbReference type="InterPro" id="IPR050300">
    <property type="entry name" value="GDXG_lipolytic_enzyme"/>
</dbReference>
<reference evidence="3 4" key="1">
    <citation type="submission" date="2021-01" db="EMBL/GenBank/DDBJ databases">
        <title>Whole genome sequence of Paenibacillus sonchi LMG 24727 for comparative genomics.</title>
        <authorList>
            <person name="Lee G."/>
            <person name="Kim M.-J."/>
            <person name="Lim K."/>
            <person name="Shin J.-H."/>
        </authorList>
    </citation>
    <scope>NUCLEOTIDE SEQUENCE [LARGE SCALE GENOMIC DNA]</scope>
    <source>
        <strain evidence="3 4">LMG 24727</strain>
    </source>
</reference>
<gene>
    <name evidence="3" type="ORF">JI735_33430</name>
</gene>
<dbReference type="Proteomes" id="UP000595841">
    <property type="component" value="Chromosome"/>
</dbReference>
<evidence type="ECO:0000313" key="4">
    <source>
        <dbReference type="Proteomes" id="UP000595841"/>
    </source>
</evidence>
<protein>
    <submittedName>
        <fullName evidence="3">Alpha/beta hydrolase fold domain-containing protein</fullName>
    </submittedName>
</protein>
<keyword evidence="4" id="KW-1185">Reference proteome</keyword>
<name>A0A974PC05_9BACL</name>
<evidence type="ECO:0000313" key="3">
    <source>
        <dbReference type="EMBL" id="QQZ61217.1"/>
    </source>
</evidence>
<evidence type="ECO:0000259" key="2">
    <source>
        <dbReference type="Pfam" id="PF07859"/>
    </source>
</evidence>
<dbReference type="EMBL" id="CP068595">
    <property type="protein sequence ID" value="QQZ61217.1"/>
    <property type="molecule type" value="Genomic_DNA"/>
</dbReference>
<proteinExistence type="predicted"/>
<dbReference type="KEGG" id="pson:JI735_33430"/>
<dbReference type="Pfam" id="PF07859">
    <property type="entry name" value="Abhydrolase_3"/>
    <property type="match status" value="1"/>
</dbReference>
<evidence type="ECO:0000256" key="1">
    <source>
        <dbReference type="ARBA" id="ARBA00022801"/>
    </source>
</evidence>
<dbReference type="AlphaFoldDB" id="A0A974PC05"/>
<feature type="domain" description="Alpha/beta hydrolase fold-3" evidence="2">
    <location>
        <begin position="57"/>
        <end position="216"/>
    </location>
</feature>
<accession>A0A974PC05</accession>
<keyword evidence="1 3" id="KW-0378">Hydrolase</keyword>
<dbReference type="GO" id="GO:0016787">
    <property type="term" value="F:hydrolase activity"/>
    <property type="evidence" value="ECO:0007669"/>
    <property type="project" value="UniProtKB-KW"/>
</dbReference>
<dbReference type="InterPro" id="IPR013094">
    <property type="entry name" value="AB_hydrolase_3"/>
</dbReference>
<dbReference type="SUPFAM" id="SSF53474">
    <property type="entry name" value="alpha/beta-Hydrolases"/>
    <property type="match status" value="1"/>
</dbReference>
<dbReference type="PANTHER" id="PTHR48081:SF8">
    <property type="entry name" value="ALPHA_BETA HYDROLASE FOLD-3 DOMAIN-CONTAINING PROTEIN-RELATED"/>
    <property type="match status" value="1"/>
</dbReference>
<sequence length="245" mass="27044">MSKFGVMKIKQNAITIRKEANAKDTLGKRIVIERDGKNPVEAIWYEPEGRTEDLPVFVYAHGGAWISLDAIDVDEYMKKVADSVNCVVVNINYKLLQTEPFPYQQEEMVDTIKWLQENAESLKVQPENVVISGGSAGGHITAGTALLLSRENIKIAAQLLEMPFLDFAGPEEDDLGMFTGLIGQLHKTFSPDIPADDPILSPPCFSGRTEEASPCLFYPWEARPASFAGGTICTDLGESGHLYEY</sequence>
<dbReference type="Gene3D" id="3.40.50.1820">
    <property type="entry name" value="alpha/beta hydrolase"/>
    <property type="match status" value="1"/>
</dbReference>
<organism evidence="3 4">
    <name type="scientific">Paenibacillus sonchi</name>
    <dbReference type="NCBI Taxonomy" id="373687"/>
    <lineage>
        <taxon>Bacteria</taxon>
        <taxon>Bacillati</taxon>
        <taxon>Bacillota</taxon>
        <taxon>Bacilli</taxon>
        <taxon>Bacillales</taxon>
        <taxon>Paenibacillaceae</taxon>
        <taxon>Paenibacillus</taxon>
        <taxon>Paenibacillus sonchi group</taxon>
    </lineage>
</organism>
<dbReference type="InterPro" id="IPR029058">
    <property type="entry name" value="AB_hydrolase_fold"/>
</dbReference>
<dbReference type="PANTHER" id="PTHR48081">
    <property type="entry name" value="AB HYDROLASE SUPERFAMILY PROTEIN C4A8.06C"/>
    <property type="match status" value="1"/>
</dbReference>